<dbReference type="EMBL" id="BKCJ010003152">
    <property type="protein sequence ID" value="GEU53301.1"/>
    <property type="molecule type" value="Genomic_DNA"/>
</dbReference>
<accession>A0A6L2KUL6</accession>
<organism evidence="2">
    <name type="scientific">Tanacetum cinerariifolium</name>
    <name type="common">Dalmatian daisy</name>
    <name type="synonym">Chrysanthemum cinerariifolium</name>
    <dbReference type="NCBI Taxonomy" id="118510"/>
    <lineage>
        <taxon>Eukaryota</taxon>
        <taxon>Viridiplantae</taxon>
        <taxon>Streptophyta</taxon>
        <taxon>Embryophyta</taxon>
        <taxon>Tracheophyta</taxon>
        <taxon>Spermatophyta</taxon>
        <taxon>Magnoliopsida</taxon>
        <taxon>eudicotyledons</taxon>
        <taxon>Gunneridae</taxon>
        <taxon>Pentapetalae</taxon>
        <taxon>asterids</taxon>
        <taxon>campanulids</taxon>
        <taxon>Asterales</taxon>
        <taxon>Asteraceae</taxon>
        <taxon>Asteroideae</taxon>
        <taxon>Anthemideae</taxon>
        <taxon>Anthemidinae</taxon>
        <taxon>Tanacetum</taxon>
    </lineage>
</organism>
<gene>
    <name evidence="2" type="ORF">Tci_025279</name>
</gene>
<feature type="compositionally biased region" description="Pro residues" evidence="1">
    <location>
        <begin position="269"/>
        <end position="278"/>
    </location>
</feature>
<protein>
    <submittedName>
        <fullName evidence="2">Uncharacterized protein</fullName>
    </submittedName>
</protein>
<sequence>MLAICATHKPLVFKAPKTSLKAESVSQGTKLGDQTGHKKPLPSSKQPFVSSKEATKGRMHKEDHQETDGPTSLGVTSKARANLQLSSDQTKFVSEGLETILTQPIIGKGASSVFKDLDSPEDDLVIVVNESDKDEDDEVHATKNIKTKDTSVPKSLSSSSSQVQELTNQVLILQCQKYKLELEKNKAEAALLKAQPSFPNESIADDILLKVKLEDLSDILKDKRYAFFTSDSPPDEPIIVSDESEEEEEVAKDKDTEATSHDVPKDTLVPPPPSLKSA</sequence>
<reference evidence="2" key="1">
    <citation type="journal article" date="2019" name="Sci. Rep.">
        <title>Draft genome of Tanacetum cinerariifolium, the natural source of mosquito coil.</title>
        <authorList>
            <person name="Yamashiro T."/>
            <person name="Shiraishi A."/>
            <person name="Satake H."/>
            <person name="Nakayama K."/>
        </authorList>
    </citation>
    <scope>NUCLEOTIDE SEQUENCE</scope>
</reference>
<evidence type="ECO:0000256" key="1">
    <source>
        <dbReference type="SAM" id="MobiDB-lite"/>
    </source>
</evidence>
<proteinExistence type="predicted"/>
<name>A0A6L2KUL6_TANCI</name>
<dbReference type="AlphaFoldDB" id="A0A6L2KUL6"/>
<comment type="caution">
    <text evidence="2">The sequence shown here is derived from an EMBL/GenBank/DDBJ whole genome shotgun (WGS) entry which is preliminary data.</text>
</comment>
<evidence type="ECO:0000313" key="2">
    <source>
        <dbReference type="EMBL" id="GEU53301.1"/>
    </source>
</evidence>
<feature type="compositionally biased region" description="Basic and acidic residues" evidence="1">
    <location>
        <begin position="53"/>
        <end position="67"/>
    </location>
</feature>
<feature type="compositionally biased region" description="Basic and acidic residues" evidence="1">
    <location>
        <begin position="251"/>
        <end position="265"/>
    </location>
</feature>
<feature type="region of interest" description="Disordered" evidence="1">
    <location>
        <begin position="227"/>
        <end position="278"/>
    </location>
</feature>
<feature type="region of interest" description="Disordered" evidence="1">
    <location>
        <begin position="16"/>
        <end position="74"/>
    </location>
</feature>